<evidence type="ECO:0000313" key="1">
    <source>
        <dbReference type="EMBL" id="KAI9896083.1"/>
    </source>
</evidence>
<sequence>MASSTQIPKTKLQDGNEIPVLGFGTGTAWYKPDRFSAANPEMVSMILDAVAAGYRHLDSAEAYGTEAELGEAIRQSGVPREEFFVTTKVVNTINEGGPEDVTVALENSLRRMQLDYLDLYILHSPYTDAKGYDEADVAKAWSLMEEAQRAGKVRSIGVSNFRRHHVENLLKTATIPPAVNQIQLNPYIGGVAEYVRWLAGRGIATQSYMGLAPITHLAGKEGGGLDEVLGRLAGKYGVSKATVLIRWQLDLGVVVLNTTKKSARLGEFLAALGMGLEEAEREEVGRGGGGEHVRTPLPYLFDGGERGPYEY</sequence>
<evidence type="ECO:0000313" key="2">
    <source>
        <dbReference type="Proteomes" id="UP001163324"/>
    </source>
</evidence>
<protein>
    <submittedName>
        <fullName evidence="1">Uncharacterized protein</fullName>
    </submittedName>
</protein>
<dbReference type="EMBL" id="CM047949">
    <property type="protein sequence ID" value="KAI9896083.1"/>
    <property type="molecule type" value="Genomic_DNA"/>
</dbReference>
<keyword evidence="2" id="KW-1185">Reference proteome</keyword>
<reference evidence="1" key="1">
    <citation type="submission" date="2022-10" db="EMBL/GenBank/DDBJ databases">
        <title>Complete Genome of Trichothecium roseum strain YXFP-22015, a Plant Pathogen Isolated from Citrus.</title>
        <authorList>
            <person name="Wang Y."/>
            <person name="Zhu L."/>
        </authorList>
    </citation>
    <scope>NUCLEOTIDE SEQUENCE</scope>
    <source>
        <strain evidence="1">YXFP-22015</strain>
    </source>
</reference>
<comment type="caution">
    <text evidence="1">The sequence shown here is derived from an EMBL/GenBank/DDBJ whole genome shotgun (WGS) entry which is preliminary data.</text>
</comment>
<organism evidence="1 2">
    <name type="scientific">Trichothecium roseum</name>
    <dbReference type="NCBI Taxonomy" id="47278"/>
    <lineage>
        <taxon>Eukaryota</taxon>
        <taxon>Fungi</taxon>
        <taxon>Dikarya</taxon>
        <taxon>Ascomycota</taxon>
        <taxon>Pezizomycotina</taxon>
        <taxon>Sordariomycetes</taxon>
        <taxon>Hypocreomycetidae</taxon>
        <taxon>Hypocreales</taxon>
        <taxon>Hypocreales incertae sedis</taxon>
        <taxon>Trichothecium</taxon>
    </lineage>
</organism>
<dbReference type="Proteomes" id="UP001163324">
    <property type="component" value="Chromosome 10"/>
</dbReference>
<name>A0ACC0UPQ3_9HYPO</name>
<accession>A0ACC0UPQ3</accession>
<gene>
    <name evidence="1" type="ORF">N3K66_008983</name>
</gene>
<proteinExistence type="predicted"/>